<dbReference type="HOGENOM" id="CLU_1365433_0_0_11"/>
<proteinExistence type="predicted"/>
<keyword evidence="2" id="KW-1185">Reference proteome</keyword>
<dbReference type="KEGG" id="shi:Shel_15730"/>
<dbReference type="EMBL" id="CP001684">
    <property type="protein sequence ID" value="ACV22592.1"/>
    <property type="molecule type" value="Genomic_DNA"/>
</dbReference>
<evidence type="ECO:0000313" key="2">
    <source>
        <dbReference type="Proteomes" id="UP000002026"/>
    </source>
</evidence>
<evidence type="ECO:0000313" key="1">
    <source>
        <dbReference type="EMBL" id="ACV22592.1"/>
    </source>
</evidence>
<sequence length="200" mass="21984">MTNRALKPCPWCGCEAELHETTDGWIAACGSEQSVLDGLTHKAHAYGATEAEAAKAWNARATLGSGKLTAEQVQEAIERNFGKVAVLDDGGPVEWRDDWVCKVGINYRAIADELNAALRGTCRMEPVGHYGSFHDIWRCGEHDALTFCPEQTVRDLERLARDLYALLTAPEPYTPAEMAARIAAMDYAKVRMSELGLEVD</sequence>
<dbReference type="Pfam" id="PF14354">
    <property type="entry name" value="Lar_restr_allev"/>
    <property type="match status" value="1"/>
</dbReference>
<dbReference type="Proteomes" id="UP000002026">
    <property type="component" value="Chromosome"/>
</dbReference>
<organism evidence="1 2">
    <name type="scientific">Slackia heliotrinireducens (strain ATCC 29202 / DSM 20476 / NCTC 11029 / RHS 1)</name>
    <name type="common">Peptococcus heliotrinreducens</name>
    <dbReference type="NCBI Taxonomy" id="471855"/>
    <lineage>
        <taxon>Bacteria</taxon>
        <taxon>Bacillati</taxon>
        <taxon>Actinomycetota</taxon>
        <taxon>Coriobacteriia</taxon>
        <taxon>Eggerthellales</taxon>
        <taxon>Eggerthellaceae</taxon>
        <taxon>Slackia</taxon>
    </lineage>
</organism>
<dbReference type="AlphaFoldDB" id="C7N6Q7"/>
<protein>
    <submittedName>
        <fullName evidence="1">Uncharacterized protein</fullName>
    </submittedName>
</protein>
<dbReference type="STRING" id="471855.Shel_15730"/>
<gene>
    <name evidence="1" type="ordered locus">Shel_15730</name>
</gene>
<name>C7N6Q7_SLAHD</name>
<reference evidence="1 2" key="1">
    <citation type="journal article" date="2009" name="Stand. Genomic Sci.">
        <title>Complete genome sequence of Slackia heliotrinireducens type strain (RHS 1).</title>
        <authorList>
            <person name="Pukall R."/>
            <person name="Lapidus A."/>
            <person name="Nolan M."/>
            <person name="Copeland A."/>
            <person name="Glavina Del Rio T."/>
            <person name="Lucas S."/>
            <person name="Chen F."/>
            <person name="Tice H."/>
            <person name="Cheng J.F."/>
            <person name="Chertkov O."/>
            <person name="Bruce D."/>
            <person name="Goodwin L."/>
            <person name="Kuske C."/>
            <person name="Brettin T."/>
            <person name="Detter J.C."/>
            <person name="Han C."/>
            <person name="Pitluck S."/>
            <person name="Pati A."/>
            <person name="Mavrommatis K."/>
            <person name="Ivanova N."/>
            <person name="Ovchinnikova G."/>
            <person name="Chen A."/>
            <person name="Palaniappan K."/>
            <person name="Schneider S."/>
            <person name="Rohde M."/>
            <person name="Chain P."/>
            <person name="D'haeseleer P."/>
            <person name="Goker M."/>
            <person name="Bristow J."/>
            <person name="Eisen J.A."/>
            <person name="Markowitz V."/>
            <person name="Kyrpides N.C."/>
            <person name="Klenk H.P."/>
            <person name="Hugenholtz P."/>
        </authorList>
    </citation>
    <scope>NUCLEOTIDE SEQUENCE [LARGE SCALE GENOMIC DNA]</scope>
    <source>
        <strain evidence="2">ATCC 29202 / DSM 20476 / NCTC 11029 / RHS 1</strain>
    </source>
</reference>
<dbReference type="RefSeq" id="WP_012798694.1">
    <property type="nucleotide sequence ID" value="NC_013165.1"/>
</dbReference>
<accession>C7N6Q7</accession>